<evidence type="ECO:0000313" key="1">
    <source>
        <dbReference type="EMBL" id="MYR33562.1"/>
    </source>
</evidence>
<name>A0A7K2IUB2_9ACTN</name>
<dbReference type="Proteomes" id="UP000467124">
    <property type="component" value="Unassembled WGS sequence"/>
</dbReference>
<dbReference type="AlphaFoldDB" id="A0A7K2IUB2"/>
<dbReference type="RefSeq" id="WP_161111214.1">
    <property type="nucleotide sequence ID" value="NZ_WWHY01000001.1"/>
</dbReference>
<reference evidence="1 2" key="1">
    <citation type="journal article" date="2019" name="Nat. Commun.">
        <title>The antimicrobial potential of Streptomyces from insect microbiomes.</title>
        <authorList>
            <person name="Chevrette M.G."/>
            <person name="Carlson C.M."/>
            <person name="Ortega H.E."/>
            <person name="Thomas C."/>
            <person name="Ananiev G.E."/>
            <person name="Barns K.J."/>
            <person name="Book A.J."/>
            <person name="Cagnazzo J."/>
            <person name="Carlos C."/>
            <person name="Flanigan W."/>
            <person name="Grubbs K.J."/>
            <person name="Horn H.A."/>
            <person name="Hoffmann F.M."/>
            <person name="Klassen J.L."/>
            <person name="Knack J.J."/>
            <person name="Lewin G.R."/>
            <person name="McDonald B.R."/>
            <person name="Muller L."/>
            <person name="Melo W.G.P."/>
            <person name="Pinto-Tomas A.A."/>
            <person name="Schmitz A."/>
            <person name="Wendt-Pienkowski E."/>
            <person name="Wildman S."/>
            <person name="Zhao M."/>
            <person name="Zhang F."/>
            <person name="Bugni T.S."/>
            <person name="Andes D.R."/>
            <person name="Pupo M.T."/>
            <person name="Currie C.R."/>
        </authorList>
    </citation>
    <scope>NUCLEOTIDE SEQUENCE [LARGE SCALE GENOMIC DNA]</scope>
    <source>
        <strain evidence="1 2">SID5840</strain>
    </source>
</reference>
<gene>
    <name evidence="1" type="ORF">GTW20_15155</name>
</gene>
<dbReference type="EMBL" id="WWHY01000001">
    <property type="protein sequence ID" value="MYR33562.1"/>
    <property type="molecule type" value="Genomic_DNA"/>
</dbReference>
<protein>
    <submittedName>
        <fullName evidence="1">Uncharacterized protein</fullName>
    </submittedName>
</protein>
<proteinExistence type="predicted"/>
<evidence type="ECO:0000313" key="2">
    <source>
        <dbReference type="Proteomes" id="UP000467124"/>
    </source>
</evidence>
<sequence>MNIPCLVPTCVNTIVDDAQVCAGCASRLASALRSVHDGPEGPGLASDLEVSLSRRHRTGPGNMGRRSTEAPLPYDARSAEALAVLRNTLTTWCRLLHEEIGGRLPEDTPSAMAAWLSRFTDWLRRSDFGAECVDEIIAAVEQAERAIDLPEKRVLAGLCPGCGLPCYARHDASRARCGSCETELSVREGRERLFRTAEGHLLTAAEAARALGLLGHEVTAAAIRGLARRGRLHPGGTGSAGRPLYTLGDVLEACLDSEDAA</sequence>
<organism evidence="1 2">
    <name type="scientific">Nocardiopsis alba</name>
    <dbReference type="NCBI Taxonomy" id="53437"/>
    <lineage>
        <taxon>Bacteria</taxon>
        <taxon>Bacillati</taxon>
        <taxon>Actinomycetota</taxon>
        <taxon>Actinomycetes</taxon>
        <taxon>Streptosporangiales</taxon>
        <taxon>Nocardiopsidaceae</taxon>
        <taxon>Nocardiopsis</taxon>
    </lineage>
</organism>
<comment type="caution">
    <text evidence="1">The sequence shown here is derived from an EMBL/GenBank/DDBJ whole genome shotgun (WGS) entry which is preliminary data.</text>
</comment>
<accession>A0A7K2IUB2</accession>